<dbReference type="OrthoDB" id="9926421at2759"/>
<comment type="function">
    <text evidence="6">Endogenous activator of intestinal guanylate cyclase. It stimulates this enzyme through the same receptor binding region as the heat-stable enterotoxins. May be a potent physiological regulator of intestinal fluid and electrolyte transport. May be an autocrine/paracrine regulator of intestinal salt and water transport.</text>
</comment>
<dbReference type="AlphaFoldDB" id="A0A8C5PFA9"/>
<name>A0A8C5PFA9_9ANUR</name>
<evidence type="ECO:0000256" key="3">
    <source>
        <dbReference type="ARBA" id="ARBA00022525"/>
    </source>
</evidence>
<feature type="disulfide bond" evidence="8">
    <location>
        <begin position="101"/>
        <end position="109"/>
    </location>
</feature>
<protein>
    <recommendedName>
        <fullName evidence="7">Guanylate cyclase activator 2B</fullName>
    </recommendedName>
</protein>
<feature type="disulfide bond" evidence="8">
    <location>
        <begin position="63"/>
        <end position="76"/>
    </location>
</feature>
<dbReference type="GO" id="GO:0005576">
    <property type="term" value="C:extracellular region"/>
    <property type="evidence" value="ECO:0007669"/>
    <property type="project" value="UniProtKB-SubCell"/>
</dbReference>
<dbReference type="InterPro" id="IPR000879">
    <property type="entry name" value="Guanylin"/>
</dbReference>
<dbReference type="SUPFAM" id="SSF89890">
    <property type="entry name" value="Proguanylin"/>
    <property type="match status" value="1"/>
</dbReference>
<dbReference type="PIRSF" id="PIRSF001849">
    <property type="entry name" value="Guanylin"/>
    <property type="match status" value="1"/>
</dbReference>
<evidence type="ECO:0000313" key="10">
    <source>
        <dbReference type="Ensembl" id="ENSLLEP00000020037.1"/>
    </source>
</evidence>
<dbReference type="PANTHER" id="PTHR11318:SF4">
    <property type="entry name" value="GUANYLATE CYCLASE ACTIVATOR 2B"/>
    <property type="match status" value="1"/>
</dbReference>
<feature type="disulfide bond" evidence="8">
    <location>
        <begin position="98"/>
        <end position="106"/>
    </location>
</feature>
<evidence type="ECO:0000256" key="9">
    <source>
        <dbReference type="SAM" id="SignalP"/>
    </source>
</evidence>
<comment type="similarity">
    <text evidence="2">Belongs to the guanylin family.</text>
</comment>
<evidence type="ECO:0000256" key="7">
    <source>
        <dbReference type="ARBA" id="ARBA00041176"/>
    </source>
</evidence>
<evidence type="ECO:0000256" key="6">
    <source>
        <dbReference type="ARBA" id="ARBA00037765"/>
    </source>
</evidence>
<evidence type="ECO:0000256" key="5">
    <source>
        <dbReference type="ARBA" id="ARBA00023157"/>
    </source>
</evidence>
<dbReference type="Gene3D" id="3.90.1450.10">
    <property type="entry name" value="Guanylin"/>
    <property type="match status" value="1"/>
</dbReference>
<dbReference type="Ensembl" id="ENSLLET00000020825.1">
    <property type="protein sequence ID" value="ENSLLEP00000020037.1"/>
    <property type="gene ID" value="ENSLLEG00000012722.1"/>
</dbReference>
<accession>A0A8C5PFA9</accession>
<keyword evidence="11" id="KW-1185">Reference proteome</keyword>
<reference evidence="10" key="1">
    <citation type="submission" date="2025-08" db="UniProtKB">
        <authorList>
            <consortium name="Ensembl"/>
        </authorList>
    </citation>
    <scope>IDENTIFICATION</scope>
</reference>
<evidence type="ECO:0000313" key="11">
    <source>
        <dbReference type="Proteomes" id="UP000694569"/>
    </source>
</evidence>
<dbReference type="GeneTree" id="ENSGT00940000154436"/>
<dbReference type="Pfam" id="PF02058">
    <property type="entry name" value="Guanylin"/>
    <property type="match status" value="1"/>
</dbReference>
<sequence length="109" mass="11649">MWPKALCVLVLLAHCCLCVIVKDGDYEFSLDSVKKLKELMDASHSSHQASQGDISDVEAAEMCASPELPEAFKLLCAAPNAAEIFSRLEPIAQNPDVCDVCAFAACSGC</sequence>
<keyword evidence="4 9" id="KW-0732">Signal</keyword>
<keyword evidence="5 8" id="KW-1015">Disulfide bond</keyword>
<dbReference type="PANTHER" id="PTHR11318">
    <property type="entry name" value="GUANYLIN FAMILY MEMBER"/>
    <property type="match status" value="1"/>
</dbReference>
<feature type="signal peptide" evidence="9">
    <location>
        <begin position="1"/>
        <end position="18"/>
    </location>
</feature>
<organism evidence="10 11">
    <name type="scientific">Leptobrachium leishanense</name>
    <name type="common">Leishan spiny toad</name>
    <dbReference type="NCBI Taxonomy" id="445787"/>
    <lineage>
        <taxon>Eukaryota</taxon>
        <taxon>Metazoa</taxon>
        <taxon>Chordata</taxon>
        <taxon>Craniata</taxon>
        <taxon>Vertebrata</taxon>
        <taxon>Euteleostomi</taxon>
        <taxon>Amphibia</taxon>
        <taxon>Batrachia</taxon>
        <taxon>Anura</taxon>
        <taxon>Pelobatoidea</taxon>
        <taxon>Megophryidae</taxon>
        <taxon>Leptobrachium</taxon>
    </lineage>
</organism>
<evidence type="ECO:0000256" key="4">
    <source>
        <dbReference type="ARBA" id="ARBA00022729"/>
    </source>
</evidence>
<feature type="chain" id="PRO_5034275690" description="Guanylate cyclase activator 2B" evidence="9">
    <location>
        <begin position="19"/>
        <end position="109"/>
    </location>
</feature>
<dbReference type="Proteomes" id="UP000694569">
    <property type="component" value="Unplaced"/>
</dbReference>
<evidence type="ECO:0000256" key="8">
    <source>
        <dbReference type="PIRSR" id="PIRSR001849-50"/>
    </source>
</evidence>
<reference evidence="10" key="2">
    <citation type="submission" date="2025-09" db="UniProtKB">
        <authorList>
            <consortium name="Ensembl"/>
        </authorList>
    </citation>
    <scope>IDENTIFICATION</scope>
</reference>
<dbReference type="PRINTS" id="PR00774">
    <property type="entry name" value="GUANYLIN"/>
</dbReference>
<comment type="subcellular location">
    <subcellularLocation>
        <location evidence="1">Secreted</location>
    </subcellularLocation>
</comment>
<dbReference type="InterPro" id="IPR036382">
    <property type="entry name" value="Guanylin_sf"/>
</dbReference>
<proteinExistence type="inferred from homology"/>
<dbReference type="GO" id="GO:0030250">
    <property type="term" value="F:guanylate cyclase activator activity"/>
    <property type="evidence" value="ECO:0007669"/>
    <property type="project" value="InterPro"/>
</dbReference>
<evidence type="ECO:0000256" key="1">
    <source>
        <dbReference type="ARBA" id="ARBA00004613"/>
    </source>
</evidence>
<keyword evidence="3" id="KW-0964">Secreted</keyword>
<evidence type="ECO:0000256" key="2">
    <source>
        <dbReference type="ARBA" id="ARBA00009883"/>
    </source>
</evidence>